<dbReference type="Proteomes" id="UP000218083">
    <property type="component" value="Unassembled WGS sequence"/>
</dbReference>
<dbReference type="EMBL" id="NSKC01000004">
    <property type="protein sequence ID" value="PAU83629.1"/>
    <property type="molecule type" value="Genomic_DNA"/>
</dbReference>
<evidence type="ECO:0000313" key="4">
    <source>
        <dbReference type="Proteomes" id="UP000218083"/>
    </source>
</evidence>
<protein>
    <recommendedName>
        <fullName evidence="5">DUF5518 domain-containing protein</fullName>
    </recommendedName>
</protein>
<feature type="transmembrane region" description="Helical" evidence="2">
    <location>
        <begin position="95"/>
        <end position="118"/>
    </location>
</feature>
<keyword evidence="2" id="KW-0812">Transmembrane</keyword>
<evidence type="ECO:0000256" key="2">
    <source>
        <dbReference type="SAM" id="Phobius"/>
    </source>
</evidence>
<gene>
    <name evidence="3" type="ORF">CK500_08930</name>
</gene>
<accession>A0A2A2FGB0</accession>
<name>A0A2A2FGB0_9EURY</name>
<feature type="transmembrane region" description="Helical" evidence="2">
    <location>
        <begin position="50"/>
        <end position="83"/>
    </location>
</feature>
<keyword evidence="2" id="KW-0472">Membrane</keyword>
<evidence type="ECO:0000256" key="1">
    <source>
        <dbReference type="SAM" id="MobiDB-lite"/>
    </source>
</evidence>
<reference evidence="3 4" key="1">
    <citation type="submission" date="2017-08" db="EMBL/GenBank/DDBJ databases">
        <title>The strain WRN001 was isolated from Binhai saline alkaline soil, Tianjin, China.</title>
        <authorList>
            <person name="Liu D."/>
            <person name="Zhang G."/>
        </authorList>
    </citation>
    <scope>NUCLEOTIDE SEQUENCE [LARGE SCALE GENOMIC DNA]</scope>
    <source>
        <strain evidence="3 4">WN019</strain>
    </source>
</reference>
<feature type="compositionally biased region" description="Low complexity" evidence="1">
    <location>
        <begin position="1"/>
        <end position="11"/>
    </location>
</feature>
<evidence type="ECO:0000313" key="3">
    <source>
        <dbReference type="EMBL" id="PAU83629.1"/>
    </source>
</evidence>
<keyword evidence="4" id="KW-1185">Reference proteome</keyword>
<sequence length="157" mass="15532">MVPDDTPSTDDTPSDDGIASVDAPATDTSEPASNDFLAPGDDAPAELVDVLVYGLVGGIAGSVLSFVPFATVLGGAVAGYLCGGRPADALKTGTVAGVVMTLPFAAVVAFLLFFLGIAGAPAEFGIVALLVVGLAATYTLGSGIVGGYLGHYLRGRL</sequence>
<dbReference type="RefSeq" id="WP_095636886.1">
    <property type="nucleotide sequence ID" value="NZ_NSKC01000004.1"/>
</dbReference>
<comment type="caution">
    <text evidence="3">The sequence shown here is derived from an EMBL/GenBank/DDBJ whole genome shotgun (WGS) entry which is preliminary data.</text>
</comment>
<proteinExistence type="predicted"/>
<dbReference type="Pfam" id="PF17647">
    <property type="entry name" value="DUF5518"/>
    <property type="match status" value="1"/>
</dbReference>
<dbReference type="InterPro" id="IPR040493">
    <property type="entry name" value="DUF5518"/>
</dbReference>
<keyword evidence="2" id="KW-1133">Transmembrane helix</keyword>
<dbReference type="OrthoDB" id="341846at2157"/>
<feature type="transmembrane region" description="Helical" evidence="2">
    <location>
        <begin position="124"/>
        <end position="149"/>
    </location>
</feature>
<organism evidence="3 4">
    <name type="scientific">Halorubrum salipaludis</name>
    <dbReference type="NCBI Taxonomy" id="2032630"/>
    <lineage>
        <taxon>Archaea</taxon>
        <taxon>Methanobacteriati</taxon>
        <taxon>Methanobacteriota</taxon>
        <taxon>Stenosarchaea group</taxon>
        <taxon>Halobacteria</taxon>
        <taxon>Halobacteriales</taxon>
        <taxon>Haloferacaceae</taxon>
        <taxon>Halorubrum</taxon>
    </lineage>
</organism>
<feature type="region of interest" description="Disordered" evidence="1">
    <location>
        <begin position="1"/>
        <end position="35"/>
    </location>
</feature>
<evidence type="ECO:0008006" key="5">
    <source>
        <dbReference type="Google" id="ProtNLM"/>
    </source>
</evidence>
<dbReference type="AlphaFoldDB" id="A0A2A2FGB0"/>